<sequence>MCQELQSKRNLSHLPHSGCKTLMPGST</sequence>
<proteinExistence type="predicted"/>
<protein>
    <submittedName>
        <fullName evidence="2">Uncharacterized protein</fullName>
    </submittedName>
</protein>
<organism evidence="2">
    <name type="scientific">Arundo donax</name>
    <name type="common">Giant reed</name>
    <name type="synonym">Donax arundinaceus</name>
    <dbReference type="NCBI Taxonomy" id="35708"/>
    <lineage>
        <taxon>Eukaryota</taxon>
        <taxon>Viridiplantae</taxon>
        <taxon>Streptophyta</taxon>
        <taxon>Embryophyta</taxon>
        <taxon>Tracheophyta</taxon>
        <taxon>Spermatophyta</taxon>
        <taxon>Magnoliopsida</taxon>
        <taxon>Liliopsida</taxon>
        <taxon>Poales</taxon>
        <taxon>Poaceae</taxon>
        <taxon>PACMAD clade</taxon>
        <taxon>Arundinoideae</taxon>
        <taxon>Arundineae</taxon>
        <taxon>Arundo</taxon>
    </lineage>
</organism>
<feature type="region of interest" description="Disordered" evidence="1">
    <location>
        <begin position="1"/>
        <end position="27"/>
    </location>
</feature>
<dbReference type="AlphaFoldDB" id="A0A0A9AQJ4"/>
<evidence type="ECO:0000313" key="2">
    <source>
        <dbReference type="EMBL" id="JAD49362.1"/>
    </source>
</evidence>
<reference evidence="2" key="1">
    <citation type="submission" date="2014-09" db="EMBL/GenBank/DDBJ databases">
        <authorList>
            <person name="Magalhaes I.L.F."/>
            <person name="Oliveira U."/>
            <person name="Santos F.R."/>
            <person name="Vidigal T.H.D.A."/>
            <person name="Brescovit A.D."/>
            <person name="Santos A.J."/>
        </authorList>
    </citation>
    <scope>NUCLEOTIDE SEQUENCE</scope>
    <source>
        <tissue evidence="2">Shoot tissue taken approximately 20 cm above the soil surface</tissue>
    </source>
</reference>
<dbReference type="EMBL" id="GBRH01248533">
    <property type="protein sequence ID" value="JAD49362.1"/>
    <property type="molecule type" value="Transcribed_RNA"/>
</dbReference>
<reference evidence="2" key="2">
    <citation type="journal article" date="2015" name="Data Brief">
        <title>Shoot transcriptome of the giant reed, Arundo donax.</title>
        <authorList>
            <person name="Barrero R.A."/>
            <person name="Guerrero F.D."/>
            <person name="Moolhuijzen P."/>
            <person name="Goolsby J.A."/>
            <person name="Tidwell J."/>
            <person name="Bellgard S.E."/>
            <person name="Bellgard M.I."/>
        </authorList>
    </citation>
    <scope>NUCLEOTIDE SEQUENCE</scope>
    <source>
        <tissue evidence="2">Shoot tissue taken approximately 20 cm above the soil surface</tissue>
    </source>
</reference>
<accession>A0A0A9AQJ4</accession>
<name>A0A0A9AQJ4_ARUDO</name>
<evidence type="ECO:0000256" key="1">
    <source>
        <dbReference type="SAM" id="MobiDB-lite"/>
    </source>
</evidence>